<dbReference type="EMBL" id="RQGU01000130">
    <property type="protein sequence ID" value="TGM14671.1"/>
    <property type="molecule type" value="Genomic_DNA"/>
</dbReference>
<dbReference type="EMBL" id="RQGV01000018">
    <property type="protein sequence ID" value="TGM12286.1"/>
    <property type="molecule type" value="Genomic_DNA"/>
</dbReference>
<comment type="caution">
    <text evidence="2">The sequence shown here is derived from an EMBL/GenBank/DDBJ whole genome shotgun (WGS) entry which is preliminary data.</text>
</comment>
<dbReference type="RefSeq" id="WP_135628694.1">
    <property type="nucleotide sequence ID" value="NZ_RQGU01000130.1"/>
</dbReference>
<evidence type="ECO:0000313" key="4">
    <source>
        <dbReference type="Proteomes" id="UP000297832"/>
    </source>
</evidence>
<sequence>MLSKRFLSNSIFYKFIIFLFAILVLDCGLALGYQAEEEAAQASENKNSNNPILAALGLSSEGGTGGGASSGLLTFNPTSLNFSASQSKDMYALTVPSWPGTGPGQFDFDVEWTGNGACSAPSQTFSVPDDVTFPLLRAGITFSCDVAGTGQLRHVITSSSGTGLPTVGTVIGILQVTVTP</sequence>
<dbReference type="Proteomes" id="UP000297832">
    <property type="component" value="Unassembled WGS sequence"/>
</dbReference>
<reference evidence="3" key="1">
    <citation type="submission" date="2018-10" db="EMBL/GenBank/DDBJ databases">
        <authorList>
            <person name="Vincent A.T."/>
            <person name="Schiettekatte O."/>
            <person name="Bourhy P."/>
            <person name="Veyrier F.J."/>
            <person name="Picardeau M."/>
        </authorList>
    </citation>
    <scope>NUCLEOTIDE SEQUENCE</scope>
    <source>
        <strain evidence="3">201702406</strain>
    </source>
</reference>
<gene>
    <name evidence="2" type="ORF">EHQ81_14555</name>
    <name evidence="3" type="ORF">EHQ82_18055</name>
</gene>
<keyword evidence="1" id="KW-0472">Membrane</keyword>
<organism evidence="2 4">
    <name type="scientific">Leptospira selangorensis</name>
    <dbReference type="NCBI Taxonomy" id="2484982"/>
    <lineage>
        <taxon>Bacteria</taxon>
        <taxon>Pseudomonadati</taxon>
        <taxon>Spirochaetota</taxon>
        <taxon>Spirochaetia</taxon>
        <taxon>Leptospirales</taxon>
        <taxon>Leptospiraceae</taxon>
        <taxon>Leptospira</taxon>
    </lineage>
</organism>
<feature type="transmembrane region" description="Helical" evidence="1">
    <location>
        <begin position="12"/>
        <end position="33"/>
    </location>
</feature>
<keyword evidence="5" id="KW-1185">Reference proteome</keyword>
<dbReference type="AlphaFoldDB" id="A0A5F2BX88"/>
<evidence type="ECO:0000313" key="2">
    <source>
        <dbReference type="EMBL" id="TGM12286.1"/>
    </source>
</evidence>
<evidence type="ECO:0000256" key="1">
    <source>
        <dbReference type="SAM" id="Phobius"/>
    </source>
</evidence>
<keyword evidence="1" id="KW-1133">Transmembrane helix</keyword>
<protein>
    <submittedName>
        <fullName evidence="2">Uncharacterized protein</fullName>
    </submittedName>
</protein>
<name>A0A5F2BX88_9LEPT</name>
<reference evidence="4 5" key="2">
    <citation type="journal article" date="2019" name="PLoS Negl. Trop. Dis.">
        <title>Revisiting the worldwide diversity of Leptospira species in the environment.</title>
        <authorList>
            <person name="Vincent A.T."/>
            <person name="Schiettekatte O."/>
            <person name="Bourhy P."/>
            <person name="Veyrier F.J."/>
            <person name="Picardeau M."/>
        </authorList>
    </citation>
    <scope>NUCLEOTIDE SEQUENCE [LARGE SCALE GENOMIC DNA]</scope>
    <source>
        <strain evidence="2 4">201702405</strain>
        <strain evidence="5">201702406</strain>
    </source>
</reference>
<proteinExistence type="predicted"/>
<dbReference type="Proteomes" id="UP000298057">
    <property type="component" value="Unassembled WGS sequence"/>
</dbReference>
<keyword evidence="1" id="KW-0812">Transmembrane</keyword>
<evidence type="ECO:0000313" key="3">
    <source>
        <dbReference type="EMBL" id="TGM14671.1"/>
    </source>
</evidence>
<accession>A0A5F2BX88</accession>
<evidence type="ECO:0000313" key="5">
    <source>
        <dbReference type="Proteomes" id="UP000298057"/>
    </source>
</evidence>